<dbReference type="Proteomes" id="UP000283530">
    <property type="component" value="Unassembled WGS sequence"/>
</dbReference>
<dbReference type="PANTHER" id="PTHR15691:SF6">
    <property type="entry name" value="WASH COMPLEX SUBUNIT 5"/>
    <property type="match status" value="1"/>
</dbReference>
<dbReference type="EMBL" id="QPKB01000001">
    <property type="protein sequence ID" value="RWR74414.1"/>
    <property type="molecule type" value="Genomic_DNA"/>
</dbReference>
<dbReference type="AlphaFoldDB" id="A0A3S3NSL6"/>
<dbReference type="GO" id="GO:0007032">
    <property type="term" value="P:endosome organization"/>
    <property type="evidence" value="ECO:0007669"/>
    <property type="project" value="TreeGrafter"/>
</dbReference>
<dbReference type="InterPro" id="IPR019393">
    <property type="entry name" value="WASH_strumpellin"/>
</dbReference>
<gene>
    <name evidence="2" type="ORF">CKAN_00274100</name>
</gene>
<dbReference type="Pfam" id="PF10266">
    <property type="entry name" value="Strumpellin"/>
    <property type="match status" value="2"/>
</dbReference>
<organism evidence="2 3">
    <name type="scientific">Cinnamomum micranthum f. kanehirae</name>
    <dbReference type="NCBI Taxonomy" id="337451"/>
    <lineage>
        <taxon>Eukaryota</taxon>
        <taxon>Viridiplantae</taxon>
        <taxon>Streptophyta</taxon>
        <taxon>Embryophyta</taxon>
        <taxon>Tracheophyta</taxon>
        <taxon>Spermatophyta</taxon>
        <taxon>Magnoliopsida</taxon>
        <taxon>Magnoliidae</taxon>
        <taxon>Laurales</taxon>
        <taxon>Lauraceae</taxon>
        <taxon>Cinnamomum</taxon>
    </lineage>
</organism>
<accession>A0A3S3NSL6</accession>
<sequence>MDFSEDDPWKKDDPDPDPDASDLLNFCSRAQTLISQLLLLSNRIPPEFRDRRYDPVLFDLRHALSRFLLARIEGDAGLEELEDQLRESCAEFMERFFLLVNGVVFYHQELFKYLNDLQILISFIINLKLNPFRHSSLVFENSGYLDYDMCLDDFSTVENQEGVHVRNMLEKLMENENGRQLLTESLVLFGCLLLLLEHCMGGTLREKLLVAHVRHDRCFDAPNLDKICLLCRAHLSTSVPAGQVHLSSMVLIQKPDELFASFPFPKLVVDTVICRLRDDDLYNQLRHYPDPEHRTVALGAQGGCLYIMLFFSLDFIHNGFVMREVVDRFFKNCWVIPIFMHFTVDLSFSWDAYKVAKTSLLSSLSPQFIRDLSQFHCNKVKDFLLELDSLLLDGIITRDYVLSNSQSLLSLVRNCNVSLHWLVLHRSSIDKKLREIVISAGTIHQVEEEMLLSLLLKTSQLEFVLKQLYIELLEGKAALWLESRNIASNCMLELSEYYNGSQALSWKVKDASLKDWFLKLSEEVCSLDHMKTGTAGRKLYNVISALREIESFQQVEENLQIKRRLFGIQKHLQDMLKALSLHNDTLFAFSVITDAVYAWEFVGCFDKILFKMIEKDLSMMLNLHSFFLKFRSMLDKPLVRVSQNHSLDLLSVSNYYSSEYVSRICKILRIMPVMLFRILNNDVVSNLKPCPLPNRIEREKFQDFMQLDQQFHLAKAVNNISVISQGLQIISRSFHGLIDLDMKNWLEKVVREEFSERFKKKLNSFLLSPNVGLEELEASVQSMTKYVLSQLSLMELCQDLIHIQGHCIWEEEFLHILRHCAREEHNDYVRKRQQDPVVRPVQSSDFSNAKTFLGQLLHQILRLSNPSCSMYIEPMSGWFDAEGHELLGLRFFDLLESCIGPVGMTCMDSLLSFLIMENLEHSLRVLNNLLDSRCLEELRTLDNDLGHATSLPLLGCSPYKKMAKLIDIAWEPWVECLAHIGQLQLLRCLISSKLKSACKVKAGVVSFAVEGMMSSISSHREKTIMQSVVDRKVKNEDDATIERFLQKLTRQGTICGFCSTFQTVYISNDPPPFLGRCASIMSISQLSRYVLDTHLGTLTSRLKKVVLDFSPMVIGIGTFLRQFDTTYTTQYVQYIGQYIRTATVSAFGTLYEPQKGSLDPSSDVLKSAFWLMYFCKYMGVSKDLLDSCLPPPLLALLQT</sequence>
<dbReference type="GO" id="GO:0051125">
    <property type="term" value="P:regulation of actin nucleation"/>
    <property type="evidence" value="ECO:0007669"/>
    <property type="project" value="TreeGrafter"/>
</dbReference>
<name>A0A3S3NSL6_9MAGN</name>
<dbReference type="GO" id="GO:0071203">
    <property type="term" value="C:WASH complex"/>
    <property type="evidence" value="ECO:0007669"/>
    <property type="project" value="InterPro"/>
</dbReference>
<dbReference type="GO" id="GO:0140285">
    <property type="term" value="P:endosome fission"/>
    <property type="evidence" value="ECO:0007669"/>
    <property type="project" value="TreeGrafter"/>
</dbReference>
<dbReference type="OrthoDB" id="565118at2759"/>
<reference evidence="2 3" key="1">
    <citation type="journal article" date="2019" name="Nat. Plants">
        <title>Stout camphor tree genome fills gaps in understanding of flowering plant genome evolution.</title>
        <authorList>
            <person name="Chaw S.M."/>
            <person name="Liu Y.C."/>
            <person name="Wu Y.W."/>
            <person name="Wang H.Y."/>
            <person name="Lin C.I."/>
            <person name="Wu C.S."/>
            <person name="Ke H.M."/>
            <person name="Chang L.Y."/>
            <person name="Hsu C.Y."/>
            <person name="Yang H.T."/>
            <person name="Sudianto E."/>
            <person name="Hsu M.H."/>
            <person name="Wu K.P."/>
            <person name="Wang L.N."/>
            <person name="Leebens-Mack J.H."/>
            <person name="Tsai I.J."/>
        </authorList>
    </citation>
    <scope>NUCLEOTIDE SEQUENCE [LARGE SCALE GENOMIC DNA]</scope>
    <source>
        <strain evidence="3">cv. Chaw 1501</strain>
        <tissue evidence="2">Young leaves</tissue>
    </source>
</reference>
<dbReference type="GO" id="GO:0005768">
    <property type="term" value="C:endosome"/>
    <property type="evidence" value="ECO:0007669"/>
    <property type="project" value="TreeGrafter"/>
</dbReference>
<proteinExistence type="inferred from homology"/>
<dbReference type="STRING" id="337451.A0A3S3NSL6"/>
<evidence type="ECO:0000313" key="3">
    <source>
        <dbReference type="Proteomes" id="UP000283530"/>
    </source>
</evidence>
<dbReference type="GO" id="GO:0030041">
    <property type="term" value="P:actin filament polymerization"/>
    <property type="evidence" value="ECO:0007669"/>
    <property type="project" value="TreeGrafter"/>
</dbReference>
<protein>
    <submittedName>
        <fullName evidence="2">WASH complex subunit strumpellin isoform X1</fullName>
    </submittedName>
</protein>
<comment type="caution">
    <text evidence="2">The sequence shown here is derived from an EMBL/GenBank/DDBJ whole genome shotgun (WGS) entry which is preliminary data.</text>
</comment>
<dbReference type="PANTHER" id="PTHR15691">
    <property type="entry name" value="WASH COMPLEX SUBUNIT 5"/>
    <property type="match status" value="1"/>
</dbReference>
<evidence type="ECO:0000313" key="2">
    <source>
        <dbReference type="EMBL" id="RWR74414.1"/>
    </source>
</evidence>
<comment type="similarity">
    <text evidence="1">Belongs to the strumpellin family.</text>
</comment>
<evidence type="ECO:0000256" key="1">
    <source>
        <dbReference type="ARBA" id="ARBA00006224"/>
    </source>
</evidence>
<keyword evidence="3" id="KW-1185">Reference proteome</keyword>